<dbReference type="Gene3D" id="3.40.50.300">
    <property type="entry name" value="P-loop containing nucleotide triphosphate hydrolases"/>
    <property type="match status" value="1"/>
</dbReference>
<dbReference type="GO" id="GO:0003743">
    <property type="term" value="F:translation initiation factor activity"/>
    <property type="evidence" value="ECO:0007669"/>
    <property type="project" value="UniProtKB-KW"/>
</dbReference>
<dbReference type="EMBL" id="KX284716">
    <property type="protein sequence ID" value="AOM65723.1"/>
    <property type="molecule type" value="Genomic_DNA"/>
</dbReference>
<feature type="domain" description="Elongation factor G-like" evidence="8">
    <location>
        <begin position="393"/>
        <end position="474"/>
    </location>
</feature>
<dbReference type="Gene3D" id="2.40.30.10">
    <property type="entry name" value="Translation factors"/>
    <property type="match status" value="2"/>
</dbReference>
<keyword evidence="2 9" id="KW-0396">Initiation factor</keyword>
<dbReference type="Pfam" id="PF04760">
    <property type="entry name" value="IF2_N"/>
    <property type="match status" value="1"/>
</dbReference>
<dbReference type="AlphaFoldDB" id="A0A1C9CBE5"/>
<evidence type="ECO:0000259" key="6">
    <source>
        <dbReference type="Pfam" id="PF04760"/>
    </source>
</evidence>
<evidence type="ECO:0000259" key="8">
    <source>
        <dbReference type="Pfam" id="PF22042"/>
    </source>
</evidence>
<feature type="domain" description="Translation initiation factor IF-2 N-terminal" evidence="6">
    <location>
        <begin position="139"/>
        <end position="187"/>
    </location>
</feature>
<dbReference type="InterPro" id="IPR023115">
    <property type="entry name" value="TIF_IF2_dom3"/>
</dbReference>
<dbReference type="PANTHER" id="PTHR43381">
    <property type="entry name" value="TRANSLATION INITIATION FACTOR IF-2-RELATED"/>
    <property type="match status" value="1"/>
</dbReference>
<evidence type="ECO:0000313" key="9">
    <source>
        <dbReference type="EMBL" id="AOM65723.1"/>
    </source>
</evidence>
<keyword evidence="4" id="KW-0648">Protein biosynthesis</keyword>
<feature type="domain" description="Translation initiation factor IF- 2" evidence="7">
    <location>
        <begin position="510"/>
        <end position="608"/>
    </location>
</feature>
<dbReference type="InterPro" id="IPR009000">
    <property type="entry name" value="Transl_B-barrel_sf"/>
</dbReference>
<geneLocation type="plastid" evidence="9"/>
<dbReference type="CDD" id="cd03702">
    <property type="entry name" value="IF2_mtIF2_II"/>
    <property type="match status" value="1"/>
</dbReference>
<evidence type="ECO:0000256" key="3">
    <source>
        <dbReference type="ARBA" id="ARBA00022741"/>
    </source>
</evidence>
<name>A0A1C9CBE5_9FLOR</name>
<gene>
    <name evidence="9" type="primary">infB</name>
    <name evidence="9" type="ORF">Apop_033</name>
</gene>
<proteinExistence type="inferred from homology"/>
<dbReference type="FunFam" id="2.40.30.10:FF:000008">
    <property type="entry name" value="Translation initiation factor IF-2"/>
    <property type="match status" value="1"/>
</dbReference>
<dbReference type="InterPro" id="IPR044145">
    <property type="entry name" value="IF2_II"/>
</dbReference>
<accession>A0A1C9CBE5</accession>
<reference evidence="9" key="1">
    <citation type="journal article" date="2016" name="BMC Biol.">
        <title>Parallel evolution of highly conserved plastid genome architecture in red seaweeds and seed plants.</title>
        <authorList>
            <person name="Lee J."/>
            <person name="Cho C.H."/>
            <person name="Park S.I."/>
            <person name="Choi J.W."/>
            <person name="Song H.S."/>
            <person name="West J.A."/>
            <person name="Bhattacharya D."/>
            <person name="Yoon H.S."/>
        </authorList>
    </citation>
    <scope>NUCLEOTIDE SEQUENCE</scope>
</reference>
<dbReference type="SUPFAM" id="SSF52540">
    <property type="entry name" value="P-loop containing nucleoside triphosphate hydrolases"/>
    <property type="match status" value="1"/>
</dbReference>
<comment type="similarity">
    <text evidence="1">Belongs to the TRAFAC class translation factor GTPase superfamily. Classic translation factor GTPase family. IF-2 subfamily.</text>
</comment>
<sequence>MTNIILYLKKPKILYRTNKHAAKQTTALPKSLSQVSIINSSTKIPETVSGLTSNNSLNIAEKDFQLSEDLRKSHKESFSKNQLHKKLDFHANYKKSPKKQNLELKTSTIPSKTNLKEYEIPQKNKVFHSSEAVIINHALTISELSQLISLPESEIIKFLFLQGISVTINQILTRDLATSIAREYGFTVVNKLPESHGFKGMHNLDSSTVGISTLQPRAPIVTIIGNNNFEKTSLLALVQESQKLDQETYLQMGTVHQVYVNFNNKKEKIIFVDTPRYEISTNITHLTLKITDFIILVIDASQVLSNQVINIINYIKIKQLQNLIIFNTNDIASISIETLKQHIIDCDTTLHKWTNKILCIPLSDSIGEGINTLLFTIINLAKKYCLKANPKAEARGTIFDAYLDKNKGPVANLVVQDGTLYVGDFVVAGTINGKVRVIKDNNYNQNVKLNSIGPSSIVEVWGFSQVPVAGSTFVAIHDKKNSKKIVRQLTNKTNTPALNRQLNKSIINSSANEHGQINNVKQLKLIIKTDTQSSAEAILASLSQAPQLKVQLNIVSMATGMISQTDVQLAIITKSIIIGFNVKVIPVAQLKAKRNNLKICTCTTIDNVLYQTKSCIEDLLKVKSIENCIGMATVCSVFTLATGTVAGCIVESGKIIYNARVKVLRHEIIVYEGSLKSLKQMKKDIFEAQEGQEFGISVVNFDDWKVKDKINFYKL</sequence>
<dbReference type="CDD" id="cd03692">
    <property type="entry name" value="mtIF2_IVc"/>
    <property type="match status" value="1"/>
</dbReference>
<dbReference type="PANTHER" id="PTHR43381:SF5">
    <property type="entry name" value="TR-TYPE G DOMAIN-CONTAINING PROTEIN"/>
    <property type="match status" value="1"/>
</dbReference>
<dbReference type="SUPFAM" id="SSF50447">
    <property type="entry name" value="Translation proteins"/>
    <property type="match status" value="2"/>
</dbReference>
<dbReference type="GO" id="GO:0005829">
    <property type="term" value="C:cytosol"/>
    <property type="evidence" value="ECO:0007669"/>
    <property type="project" value="TreeGrafter"/>
</dbReference>
<evidence type="ECO:0000256" key="2">
    <source>
        <dbReference type="ARBA" id="ARBA00022540"/>
    </source>
</evidence>
<dbReference type="InterPro" id="IPR015760">
    <property type="entry name" value="TIF_IF2"/>
</dbReference>
<dbReference type="Gene3D" id="3.40.50.10050">
    <property type="entry name" value="Translation initiation factor IF- 2, domain 3"/>
    <property type="match status" value="1"/>
</dbReference>
<dbReference type="SUPFAM" id="SSF52156">
    <property type="entry name" value="Initiation factor IF2/eIF5b, domain 3"/>
    <property type="match status" value="1"/>
</dbReference>
<dbReference type="InterPro" id="IPR027417">
    <property type="entry name" value="P-loop_NTPase"/>
</dbReference>
<dbReference type="InterPro" id="IPR053905">
    <property type="entry name" value="EF-G-like_DII"/>
</dbReference>
<evidence type="ECO:0000256" key="5">
    <source>
        <dbReference type="ARBA" id="ARBA00023134"/>
    </source>
</evidence>
<evidence type="ECO:0000259" key="7">
    <source>
        <dbReference type="Pfam" id="PF11987"/>
    </source>
</evidence>
<dbReference type="Pfam" id="PF11987">
    <property type="entry name" value="IF-2"/>
    <property type="match status" value="1"/>
</dbReference>
<organism evidence="9">
    <name type="scientific">Apophlaea sinclairii</name>
    <dbReference type="NCBI Taxonomy" id="212746"/>
    <lineage>
        <taxon>Eukaryota</taxon>
        <taxon>Rhodophyta</taxon>
        <taxon>Florideophyceae</taxon>
        <taxon>Hildenbrandiophycidae</taxon>
        <taxon>Hildenbrandiales</taxon>
        <taxon>Hildenbrandiaceae</taxon>
        <taxon>Apophlaea</taxon>
    </lineage>
</organism>
<dbReference type="FunFam" id="3.40.50.10050:FF:000001">
    <property type="entry name" value="Translation initiation factor IF-2"/>
    <property type="match status" value="1"/>
</dbReference>
<dbReference type="RefSeq" id="YP_009296583.1">
    <property type="nucleotide sequence ID" value="NC_031172.1"/>
</dbReference>
<keyword evidence="9" id="KW-0934">Plastid</keyword>
<evidence type="ECO:0000256" key="4">
    <source>
        <dbReference type="ARBA" id="ARBA00022917"/>
    </source>
</evidence>
<protein>
    <submittedName>
        <fullName evidence="9">Translation initiation factor 2</fullName>
    </submittedName>
</protein>
<dbReference type="InterPro" id="IPR036925">
    <property type="entry name" value="TIF_IF2_dom3_sf"/>
</dbReference>
<dbReference type="GeneID" id="29072959"/>
<dbReference type="Pfam" id="PF22042">
    <property type="entry name" value="EF-G_D2"/>
    <property type="match status" value="1"/>
</dbReference>
<keyword evidence="5" id="KW-0342">GTP-binding</keyword>
<dbReference type="InterPro" id="IPR006847">
    <property type="entry name" value="IF2_N"/>
</dbReference>
<keyword evidence="3" id="KW-0547">Nucleotide-binding</keyword>
<dbReference type="GO" id="GO:0005525">
    <property type="term" value="F:GTP binding"/>
    <property type="evidence" value="ECO:0007669"/>
    <property type="project" value="UniProtKB-KW"/>
</dbReference>
<evidence type="ECO:0000256" key="1">
    <source>
        <dbReference type="ARBA" id="ARBA00007733"/>
    </source>
</evidence>